<organism evidence="1 2">
    <name type="scientific">Mucilaginibacter litoreus</name>
    <dbReference type="NCBI Taxonomy" id="1048221"/>
    <lineage>
        <taxon>Bacteria</taxon>
        <taxon>Pseudomonadati</taxon>
        <taxon>Bacteroidota</taxon>
        <taxon>Sphingobacteriia</taxon>
        <taxon>Sphingobacteriales</taxon>
        <taxon>Sphingobacteriaceae</taxon>
        <taxon>Mucilaginibacter</taxon>
    </lineage>
</organism>
<protein>
    <submittedName>
        <fullName evidence="1">DUF892 family protein</fullName>
    </submittedName>
</protein>
<dbReference type="Pfam" id="PF05974">
    <property type="entry name" value="DUF892"/>
    <property type="match status" value="1"/>
</dbReference>
<evidence type="ECO:0000313" key="1">
    <source>
        <dbReference type="EMBL" id="MFD0794468.1"/>
    </source>
</evidence>
<evidence type="ECO:0000313" key="2">
    <source>
        <dbReference type="Proteomes" id="UP001597010"/>
    </source>
</evidence>
<dbReference type="PANTHER" id="PTHR30565:SF9">
    <property type="entry name" value="PROTEIN YCIF"/>
    <property type="match status" value="1"/>
</dbReference>
<dbReference type="Gene3D" id="1.20.1260.10">
    <property type="match status" value="1"/>
</dbReference>
<dbReference type="SUPFAM" id="SSF47240">
    <property type="entry name" value="Ferritin-like"/>
    <property type="match status" value="1"/>
</dbReference>
<gene>
    <name evidence="1" type="ORF">ACFQZX_12645</name>
</gene>
<dbReference type="Proteomes" id="UP001597010">
    <property type="component" value="Unassembled WGS sequence"/>
</dbReference>
<dbReference type="InterPro" id="IPR012347">
    <property type="entry name" value="Ferritin-like"/>
</dbReference>
<keyword evidence="2" id="KW-1185">Reference proteome</keyword>
<accession>A0ABW3AU29</accession>
<dbReference type="InterPro" id="IPR047114">
    <property type="entry name" value="YciF"/>
</dbReference>
<sequence>MKDSASRMRLFNGHQKMNEQSLKKVFLTNLSNIYSIKSYLIDNLPLMAESATFIDLKNAILESVDEIRIQLLRIESIFKILNETYHPGRCLGIKAFIIEAYRAATEPGVTNFEADFTILYHLRALEALESACYDSLYDMARSMPNPDMSTLLKHNLDMANDSGNLYKLITKEYLN</sequence>
<comment type="caution">
    <text evidence="1">The sequence shown here is derived from an EMBL/GenBank/DDBJ whole genome shotgun (WGS) entry which is preliminary data.</text>
</comment>
<dbReference type="InterPro" id="IPR009078">
    <property type="entry name" value="Ferritin-like_SF"/>
</dbReference>
<dbReference type="InterPro" id="IPR010287">
    <property type="entry name" value="DUF892_YciF-like"/>
</dbReference>
<dbReference type="RefSeq" id="WP_377115832.1">
    <property type="nucleotide sequence ID" value="NZ_JBHTHZ010000011.1"/>
</dbReference>
<proteinExistence type="predicted"/>
<reference evidence="2" key="1">
    <citation type="journal article" date="2019" name="Int. J. Syst. Evol. Microbiol.">
        <title>The Global Catalogue of Microorganisms (GCM) 10K type strain sequencing project: providing services to taxonomists for standard genome sequencing and annotation.</title>
        <authorList>
            <consortium name="The Broad Institute Genomics Platform"/>
            <consortium name="The Broad Institute Genome Sequencing Center for Infectious Disease"/>
            <person name="Wu L."/>
            <person name="Ma J."/>
        </authorList>
    </citation>
    <scope>NUCLEOTIDE SEQUENCE [LARGE SCALE GENOMIC DNA]</scope>
    <source>
        <strain evidence="2">CCUG 61484</strain>
    </source>
</reference>
<dbReference type="PANTHER" id="PTHR30565">
    <property type="entry name" value="PROTEIN YCIF"/>
    <property type="match status" value="1"/>
</dbReference>
<dbReference type="EMBL" id="JBHTHZ010000011">
    <property type="protein sequence ID" value="MFD0794468.1"/>
    <property type="molecule type" value="Genomic_DNA"/>
</dbReference>
<name>A0ABW3AU29_9SPHI</name>